<reference evidence="4" key="1">
    <citation type="journal article" date="2020" name="J. Eukaryot. Microbiol.">
        <title>De novo Sequencing, Assembly and Annotation of the Transcriptome for the Free-Living Testate Amoeba Arcella intermedia.</title>
        <authorList>
            <person name="Ribeiro G.M."/>
            <person name="Porfirio-Sousa A.L."/>
            <person name="Maurer-Alcala X.X."/>
            <person name="Katz L.A."/>
            <person name="Lahr D.J.G."/>
        </authorList>
    </citation>
    <scope>NUCLEOTIDE SEQUENCE</scope>
</reference>
<proteinExistence type="predicted"/>
<dbReference type="InterPro" id="IPR016130">
    <property type="entry name" value="Tyr_Pase_AS"/>
</dbReference>
<evidence type="ECO:0000259" key="2">
    <source>
        <dbReference type="PROSITE" id="PS50054"/>
    </source>
</evidence>
<name>A0A6B2LIA9_9EUKA</name>
<evidence type="ECO:0000313" key="4">
    <source>
        <dbReference type="EMBL" id="NDV36859.1"/>
    </source>
</evidence>
<dbReference type="SMART" id="SM00404">
    <property type="entry name" value="PTPc_motif"/>
    <property type="match status" value="1"/>
</dbReference>
<dbReference type="EMBL" id="GIBP01007890">
    <property type="protein sequence ID" value="NDV36859.1"/>
    <property type="molecule type" value="Transcribed_RNA"/>
</dbReference>
<dbReference type="Gene3D" id="3.90.190.10">
    <property type="entry name" value="Protein tyrosine phosphatase superfamily"/>
    <property type="match status" value="1"/>
</dbReference>
<dbReference type="InterPro" id="IPR003595">
    <property type="entry name" value="Tyr_Pase_cat"/>
</dbReference>
<dbReference type="InterPro" id="IPR029021">
    <property type="entry name" value="Prot-tyrosine_phosphatase-like"/>
</dbReference>
<keyword evidence="1" id="KW-0378">Hydrolase</keyword>
<dbReference type="InterPro" id="IPR057023">
    <property type="entry name" value="PTP-SAK"/>
</dbReference>
<dbReference type="AlphaFoldDB" id="A0A6B2LIA9"/>
<dbReference type="PROSITE" id="PS50054">
    <property type="entry name" value="TYR_PHOSPHATASE_DUAL"/>
    <property type="match status" value="1"/>
</dbReference>
<dbReference type="InterPro" id="IPR050561">
    <property type="entry name" value="PTP"/>
</dbReference>
<dbReference type="InterPro" id="IPR000387">
    <property type="entry name" value="Tyr_Pase_dom"/>
</dbReference>
<accession>A0A6B2LIA9</accession>
<sequence length="195" mass="22113">MPDLDEEGMDLQGPNDFSNWVLPGRLLMGAYPKRKADLLTLLQAGVTTFINLIHGQELERMEKYGSYFELAKKELTDNKTSYTTKLNQLKYVHIPIYDKQVAPDNVVSDLVTDIQKRLKSGEVVYIHCKGGHGRTGTVVAVFLGKTFGLDAWTALDLSQKIHDYRIDAKKQPGRFQCPETHDQKSQVYKLIDKPT</sequence>
<protein>
    <submittedName>
        <fullName evidence="4">Uncharacterized protein</fullName>
    </submittedName>
</protein>
<evidence type="ECO:0000259" key="3">
    <source>
        <dbReference type="PROSITE" id="PS50056"/>
    </source>
</evidence>
<dbReference type="PROSITE" id="PS50056">
    <property type="entry name" value="TYR_PHOSPHATASE_2"/>
    <property type="match status" value="1"/>
</dbReference>
<dbReference type="PANTHER" id="PTHR23339">
    <property type="entry name" value="TYROSINE SPECIFIC PROTEIN PHOSPHATASE AND DUAL SPECIFICITY PROTEIN PHOSPHATASE"/>
    <property type="match status" value="1"/>
</dbReference>
<evidence type="ECO:0000256" key="1">
    <source>
        <dbReference type="ARBA" id="ARBA00022801"/>
    </source>
</evidence>
<dbReference type="InterPro" id="IPR020422">
    <property type="entry name" value="TYR_PHOSPHATASE_DUAL_dom"/>
</dbReference>
<feature type="domain" description="Tyrosine specific protein phosphatases" evidence="3">
    <location>
        <begin position="105"/>
        <end position="173"/>
    </location>
</feature>
<feature type="domain" description="Tyrosine-protein phosphatase" evidence="2">
    <location>
        <begin position="16"/>
        <end position="195"/>
    </location>
</feature>
<organism evidence="4">
    <name type="scientific">Arcella intermedia</name>
    <dbReference type="NCBI Taxonomy" id="1963864"/>
    <lineage>
        <taxon>Eukaryota</taxon>
        <taxon>Amoebozoa</taxon>
        <taxon>Tubulinea</taxon>
        <taxon>Elardia</taxon>
        <taxon>Arcellinida</taxon>
        <taxon>Sphaerothecina</taxon>
        <taxon>Arcellidae</taxon>
        <taxon>Arcella</taxon>
    </lineage>
</organism>
<dbReference type="SUPFAM" id="SSF52799">
    <property type="entry name" value="(Phosphotyrosine protein) phosphatases II"/>
    <property type="match status" value="1"/>
</dbReference>
<dbReference type="PROSITE" id="PS00383">
    <property type="entry name" value="TYR_PHOSPHATASE_1"/>
    <property type="match status" value="1"/>
</dbReference>
<dbReference type="Pfam" id="PF22784">
    <property type="entry name" value="PTP-SAK"/>
    <property type="match status" value="1"/>
</dbReference>
<dbReference type="GO" id="GO:0016791">
    <property type="term" value="F:phosphatase activity"/>
    <property type="evidence" value="ECO:0007669"/>
    <property type="project" value="UniProtKB-ARBA"/>
</dbReference>